<evidence type="ECO:0000313" key="2">
    <source>
        <dbReference type="EMBL" id="CEG38781.1"/>
    </source>
</evidence>
<accession>A0A0P1ACR7</accession>
<name>A0A0P1ACR7_PLAHL</name>
<feature type="signal peptide" evidence="1">
    <location>
        <begin position="1"/>
        <end position="21"/>
    </location>
</feature>
<protein>
    <submittedName>
        <fullName evidence="2">Uncharacterized protein</fullName>
    </submittedName>
</protein>
<dbReference type="EMBL" id="CCYD01000322">
    <property type="protein sequence ID" value="CEG38781.1"/>
    <property type="molecule type" value="Genomic_DNA"/>
</dbReference>
<reference evidence="3" key="1">
    <citation type="submission" date="2014-09" db="EMBL/GenBank/DDBJ databases">
        <authorList>
            <person name="Sharma Rahul"/>
            <person name="Thines Marco"/>
        </authorList>
    </citation>
    <scope>NUCLEOTIDE SEQUENCE [LARGE SCALE GENOMIC DNA]</scope>
</reference>
<keyword evidence="3" id="KW-1185">Reference proteome</keyword>
<organism evidence="2 3">
    <name type="scientific">Plasmopara halstedii</name>
    <name type="common">Downy mildew of sunflower</name>
    <dbReference type="NCBI Taxonomy" id="4781"/>
    <lineage>
        <taxon>Eukaryota</taxon>
        <taxon>Sar</taxon>
        <taxon>Stramenopiles</taxon>
        <taxon>Oomycota</taxon>
        <taxon>Peronosporomycetes</taxon>
        <taxon>Peronosporales</taxon>
        <taxon>Peronosporaceae</taxon>
        <taxon>Plasmopara</taxon>
    </lineage>
</organism>
<feature type="chain" id="PRO_5006058555" evidence="1">
    <location>
        <begin position="22"/>
        <end position="91"/>
    </location>
</feature>
<keyword evidence="1" id="KW-0732">Signal</keyword>
<proteinExistence type="predicted"/>
<dbReference type="Proteomes" id="UP000054928">
    <property type="component" value="Unassembled WGS sequence"/>
</dbReference>
<sequence>MFGGQVTLILNLYVFIPQSSASQNSKGPAVNKTVHISNPYCAAALAPTSLYQLTRTLFFVTETDEAAGAMRSVTFELCLKLESEAEPGSER</sequence>
<evidence type="ECO:0000313" key="3">
    <source>
        <dbReference type="Proteomes" id="UP000054928"/>
    </source>
</evidence>
<dbReference type="GeneID" id="36403890"/>
<dbReference type="RefSeq" id="XP_024575150.1">
    <property type="nucleotide sequence ID" value="XM_024724255.1"/>
</dbReference>
<evidence type="ECO:0000256" key="1">
    <source>
        <dbReference type="SAM" id="SignalP"/>
    </source>
</evidence>
<dbReference type="AlphaFoldDB" id="A0A0P1ACR7"/>